<evidence type="ECO:0000313" key="3">
    <source>
        <dbReference type="Proteomes" id="UP001499884"/>
    </source>
</evidence>
<dbReference type="Proteomes" id="UP001499884">
    <property type="component" value="Unassembled WGS sequence"/>
</dbReference>
<protein>
    <submittedName>
        <fullName evidence="2">Uncharacterized protein</fullName>
    </submittedName>
</protein>
<feature type="region of interest" description="Disordered" evidence="1">
    <location>
        <begin position="28"/>
        <end position="61"/>
    </location>
</feature>
<organism evidence="2 3">
    <name type="scientific">Streptomyces tremellae</name>
    <dbReference type="NCBI Taxonomy" id="1124239"/>
    <lineage>
        <taxon>Bacteria</taxon>
        <taxon>Bacillati</taxon>
        <taxon>Actinomycetota</taxon>
        <taxon>Actinomycetes</taxon>
        <taxon>Kitasatosporales</taxon>
        <taxon>Streptomycetaceae</taxon>
        <taxon>Streptomyces</taxon>
    </lineage>
</organism>
<reference evidence="3" key="1">
    <citation type="journal article" date="2019" name="Int. J. Syst. Evol. Microbiol.">
        <title>The Global Catalogue of Microorganisms (GCM) 10K type strain sequencing project: providing services to taxonomists for standard genome sequencing and annotation.</title>
        <authorList>
            <consortium name="The Broad Institute Genomics Platform"/>
            <consortium name="The Broad Institute Genome Sequencing Center for Infectious Disease"/>
            <person name="Wu L."/>
            <person name="Ma J."/>
        </authorList>
    </citation>
    <scope>NUCLEOTIDE SEQUENCE [LARGE SCALE GENOMIC DNA]</scope>
    <source>
        <strain evidence="3">JCM 30846</strain>
    </source>
</reference>
<sequence>MDAVFYPTPAESYQVAALDVTNKMRQVDRMGWLTPRPPPRPRTGRQPRGTRPAGSGVIQAG</sequence>
<gene>
    <name evidence="2" type="ORF">GCM10023082_47660</name>
</gene>
<dbReference type="EMBL" id="BAABEP010000040">
    <property type="protein sequence ID" value="GAA3745476.1"/>
    <property type="molecule type" value="Genomic_DNA"/>
</dbReference>
<proteinExistence type="predicted"/>
<keyword evidence="3" id="KW-1185">Reference proteome</keyword>
<evidence type="ECO:0000256" key="1">
    <source>
        <dbReference type="SAM" id="MobiDB-lite"/>
    </source>
</evidence>
<accession>A0ABP7FQ49</accession>
<evidence type="ECO:0000313" key="2">
    <source>
        <dbReference type="EMBL" id="GAA3745476.1"/>
    </source>
</evidence>
<comment type="caution">
    <text evidence="2">The sequence shown here is derived from an EMBL/GenBank/DDBJ whole genome shotgun (WGS) entry which is preliminary data.</text>
</comment>
<name>A0ABP7FQ49_9ACTN</name>